<evidence type="ECO:0008006" key="3">
    <source>
        <dbReference type="Google" id="ProtNLM"/>
    </source>
</evidence>
<dbReference type="AlphaFoldDB" id="A0AAV9P2I4"/>
<evidence type="ECO:0000313" key="2">
    <source>
        <dbReference type="Proteomes" id="UP001337655"/>
    </source>
</evidence>
<gene>
    <name evidence="1" type="ORF">LTR77_008310</name>
</gene>
<dbReference type="Proteomes" id="UP001337655">
    <property type="component" value="Unassembled WGS sequence"/>
</dbReference>
<dbReference type="GeneID" id="89929643"/>
<comment type="caution">
    <text evidence="1">The sequence shown here is derived from an EMBL/GenBank/DDBJ whole genome shotgun (WGS) entry which is preliminary data.</text>
</comment>
<name>A0AAV9P2I4_9PEZI</name>
<dbReference type="EMBL" id="JAVRRT010000014">
    <property type="protein sequence ID" value="KAK5166049.1"/>
    <property type="molecule type" value="Genomic_DNA"/>
</dbReference>
<proteinExistence type="predicted"/>
<protein>
    <recommendedName>
        <fullName evidence="3">SnoaL-like domain-containing protein</fullName>
    </recommendedName>
</protein>
<sequence>MKSNGSARSFNQDHFILTAHRMAKEWSTPLSDLSHADFLKIYSKDVDWFDHAFLIHRKGHVGVEMLRERWLTTNQPYSVTVTDVHPTTNGAIMEGFAEGVFAKALYSIQPTGKAFTYALMIRLQFDERTGLIQRVDEYYTRNWDSSVPTARYKVDDSRANAEGLPSS</sequence>
<evidence type="ECO:0000313" key="1">
    <source>
        <dbReference type="EMBL" id="KAK5166049.1"/>
    </source>
</evidence>
<organism evidence="1 2">
    <name type="scientific">Saxophila tyrrhenica</name>
    <dbReference type="NCBI Taxonomy" id="1690608"/>
    <lineage>
        <taxon>Eukaryota</taxon>
        <taxon>Fungi</taxon>
        <taxon>Dikarya</taxon>
        <taxon>Ascomycota</taxon>
        <taxon>Pezizomycotina</taxon>
        <taxon>Dothideomycetes</taxon>
        <taxon>Dothideomycetidae</taxon>
        <taxon>Mycosphaerellales</taxon>
        <taxon>Extremaceae</taxon>
        <taxon>Saxophila</taxon>
    </lineage>
</organism>
<dbReference type="SUPFAM" id="SSF54427">
    <property type="entry name" value="NTF2-like"/>
    <property type="match status" value="1"/>
</dbReference>
<dbReference type="InterPro" id="IPR032710">
    <property type="entry name" value="NTF2-like_dom_sf"/>
</dbReference>
<keyword evidence="2" id="KW-1185">Reference proteome</keyword>
<dbReference type="Gene3D" id="3.10.450.50">
    <property type="match status" value="1"/>
</dbReference>
<accession>A0AAV9P2I4</accession>
<dbReference type="RefSeq" id="XP_064656002.1">
    <property type="nucleotide sequence ID" value="XM_064805542.1"/>
</dbReference>
<reference evidence="1 2" key="1">
    <citation type="submission" date="2023-08" db="EMBL/GenBank/DDBJ databases">
        <title>Black Yeasts Isolated from many extreme environments.</title>
        <authorList>
            <person name="Coleine C."/>
            <person name="Stajich J.E."/>
            <person name="Selbmann L."/>
        </authorList>
    </citation>
    <scope>NUCLEOTIDE SEQUENCE [LARGE SCALE GENOMIC DNA]</scope>
    <source>
        <strain evidence="1 2">CCFEE 5935</strain>
    </source>
</reference>